<accession>A0A1F6NGN8</accession>
<dbReference type="CDD" id="cd04678">
    <property type="entry name" value="NUDIX_MTH2_Nudt15"/>
    <property type="match status" value="1"/>
</dbReference>
<name>A0A1F6NGN8_9BACT</name>
<dbReference type="AlphaFoldDB" id="A0A1F6NGN8"/>
<dbReference type="PRINTS" id="PR00502">
    <property type="entry name" value="NUDIXFAMILY"/>
</dbReference>
<comment type="caution">
    <text evidence="4">The sequence shown here is derived from an EMBL/GenBank/DDBJ whole genome shotgun (WGS) entry which is preliminary data.</text>
</comment>
<dbReference type="Pfam" id="PF00293">
    <property type="entry name" value="NUDIX"/>
    <property type="match status" value="1"/>
</dbReference>
<reference evidence="4 5" key="1">
    <citation type="journal article" date="2016" name="Nat. Commun.">
        <title>Thousands of microbial genomes shed light on interconnected biogeochemical processes in an aquifer system.</title>
        <authorList>
            <person name="Anantharaman K."/>
            <person name="Brown C.T."/>
            <person name="Hug L.A."/>
            <person name="Sharon I."/>
            <person name="Castelle C.J."/>
            <person name="Probst A.J."/>
            <person name="Thomas B.C."/>
            <person name="Singh A."/>
            <person name="Wilkins M.J."/>
            <person name="Karaoz U."/>
            <person name="Brodie E.L."/>
            <person name="Williams K.H."/>
            <person name="Hubbard S.S."/>
            <person name="Banfield J.F."/>
        </authorList>
    </citation>
    <scope>NUCLEOTIDE SEQUENCE [LARGE SCALE GENOMIC DNA]</scope>
</reference>
<dbReference type="GO" id="GO:0006203">
    <property type="term" value="P:dGTP catabolic process"/>
    <property type="evidence" value="ECO:0007669"/>
    <property type="project" value="TreeGrafter"/>
</dbReference>
<dbReference type="SUPFAM" id="SSF55811">
    <property type="entry name" value="Nudix"/>
    <property type="match status" value="1"/>
</dbReference>
<dbReference type="Proteomes" id="UP000176300">
    <property type="component" value="Unassembled WGS sequence"/>
</dbReference>
<dbReference type="STRING" id="1798697.A2373_02455"/>
<comment type="similarity">
    <text evidence="2">Belongs to the Nudix hydrolase family.</text>
</comment>
<dbReference type="EMBL" id="MFQS01000021">
    <property type="protein sequence ID" value="OGH83087.1"/>
    <property type="molecule type" value="Genomic_DNA"/>
</dbReference>
<dbReference type="PANTHER" id="PTHR16099:SF5">
    <property type="entry name" value="NUCLEOTIDE TRIPHOSPHATE DIPHOSPHATASE NUDT15"/>
    <property type="match status" value="1"/>
</dbReference>
<sequence length="135" mass="15771">MKKMPKVGVAVIIIKNGKVLMHKRKNSHGDGTWSLPGGHLEFNESLEECAQRETFEETGMKIKNIRFADITNDIFEKEKKHYITIFMIADRESGEPIVKEPKKCECWEWHDWNNLPKPLFLPIENLLKKGFHPLK</sequence>
<dbReference type="InterPro" id="IPR020476">
    <property type="entry name" value="Nudix_hydrolase"/>
</dbReference>
<dbReference type="GO" id="GO:0005829">
    <property type="term" value="C:cytosol"/>
    <property type="evidence" value="ECO:0007669"/>
    <property type="project" value="TreeGrafter"/>
</dbReference>
<protein>
    <submittedName>
        <fullName evidence="4">DNA mismatch repair protein MutT</fullName>
    </submittedName>
</protein>
<proteinExistence type="inferred from homology"/>
<dbReference type="InterPro" id="IPR000086">
    <property type="entry name" value="NUDIX_hydrolase_dom"/>
</dbReference>
<dbReference type="PROSITE" id="PS51462">
    <property type="entry name" value="NUDIX"/>
    <property type="match status" value="1"/>
</dbReference>
<dbReference type="InterPro" id="IPR015797">
    <property type="entry name" value="NUDIX_hydrolase-like_dom_sf"/>
</dbReference>
<evidence type="ECO:0000256" key="2">
    <source>
        <dbReference type="RuleBase" id="RU003476"/>
    </source>
</evidence>
<dbReference type="InterPro" id="IPR020084">
    <property type="entry name" value="NUDIX_hydrolase_CS"/>
</dbReference>
<dbReference type="FunFam" id="3.90.79.10:FF:000060">
    <property type="entry name" value="Nudix hydrolase 1"/>
    <property type="match status" value="1"/>
</dbReference>
<feature type="domain" description="Nudix hydrolase" evidence="3">
    <location>
        <begin position="4"/>
        <end position="133"/>
    </location>
</feature>
<evidence type="ECO:0000313" key="5">
    <source>
        <dbReference type="Proteomes" id="UP000176300"/>
    </source>
</evidence>
<dbReference type="PROSITE" id="PS00893">
    <property type="entry name" value="NUDIX_BOX"/>
    <property type="match status" value="1"/>
</dbReference>
<gene>
    <name evidence="4" type="ORF">A2373_02455</name>
</gene>
<evidence type="ECO:0000256" key="1">
    <source>
        <dbReference type="ARBA" id="ARBA00022801"/>
    </source>
</evidence>
<evidence type="ECO:0000313" key="4">
    <source>
        <dbReference type="EMBL" id="OGH83087.1"/>
    </source>
</evidence>
<keyword evidence="1 2" id="KW-0378">Hydrolase</keyword>
<organism evidence="4 5">
    <name type="scientific">Candidatus Magasanikbacteria bacterium RIFOXYB1_FULL_40_15</name>
    <dbReference type="NCBI Taxonomy" id="1798697"/>
    <lineage>
        <taxon>Bacteria</taxon>
        <taxon>Candidatus Magasanikiibacteriota</taxon>
    </lineage>
</organism>
<evidence type="ECO:0000259" key="3">
    <source>
        <dbReference type="PROSITE" id="PS51462"/>
    </source>
</evidence>
<dbReference type="Gene3D" id="3.90.79.10">
    <property type="entry name" value="Nucleoside Triphosphate Pyrophosphohydrolase"/>
    <property type="match status" value="1"/>
</dbReference>
<dbReference type="GO" id="GO:0035539">
    <property type="term" value="F:8-oxo-7,8-dihydrodeoxyguanosine triphosphate pyrophosphatase activity"/>
    <property type="evidence" value="ECO:0007669"/>
    <property type="project" value="TreeGrafter"/>
</dbReference>
<dbReference type="PANTHER" id="PTHR16099">
    <property type="entry name" value="8-OXO-DGTP DIPHOSPHATES NUDT15"/>
    <property type="match status" value="1"/>
</dbReference>